<keyword evidence="6" id="KW-1185">Reference proteome</keyword>
<evidence type="ECO:0000313" key="5">
    <source>
        <dbReference type="EMBL" id="ODQ75091.1"/>
    </source>
</evidence>
<sequence>MPAHQPTAFEHATHPVDNDRPLSAGATGLHSSGNDMRKRHGTVLGQDKHNLSTDLSESVIAMTQFPIDNVNGRAEHLGHAGMTHSKDMVKYDHLGCEQLQLDRHDIMCQYLYNACRQKHWVESIESADATPCVALRVTRHDDLDETEFVEYRTFPPEQDVTHQLAQYVGGLNVEVCLRLSYPVIHVLLSNLPAEADSISLSENSRIQVLECLSDLPHARKYQYSAFIRSEACLIVWADDVGQLLSLATLLEDRMMLLVWNVPDLKAQLSEPTQVFNSGKNADLEKGERQRRPFIILQAITVGVAVLLLITFIGLLFRIIAKEIKADGNYWRLLIILYLPPLCLFSAFFTVIVACTFMQFFGPVKQMRTNSATFSAVKPPRLSTSNVQLPHVTVQCPVYKESLLGVIHPTMQSLLTAITTYELQGGSANIFVNDDGMQLIPEEEAQRRRKYYAEHSIDETQSYDQALAAVIEEEKGNCWAAGDIRIGDIILLVDSDTRIPEDCFLDAASEFYYSPEVAILQEKSGVMMVVHNYWEELIAWFTRLIYFAIQYSTSGGDAAAFVGHNAFLRWNRQWPHKYWSEDHVSEDFEMSLKLQSKGYIVRLVTYHNDQFQEGVSLTVYDELTRWQKYAYGCSELVFRPVRQWHTGKIFTPLFSLIAYIGTYYAIAASLLLSLLNYIIIGWFNYKVDQFYLPSFNIVIALVVVFSCACPVANALMRYRIKESTFWYALAENYKWGILMSIFIGGLSWHLNLAILSHLLGIDMQWGATAKELEASNFFKEFPKIVKGFRVMYVSLILLIAGMIFLSYGAPWNWQITAIATTWPLAWAIACHIMSPIVLNPQLMTFSF</sequence>
<dbReference type="Proteomes" id="UP000094385">
    <property type="component" value="Unassembled WGS sequence"/>
</dbReference>
<dbReference type="Pfam" id="PF13632">
    <property type="entry name" value="Glyco_trans_2_3"/>
    <property type="match status" value="1"/>
</dbReference>
<name>A0A1E3QBP7_LIPST</name>
<dbReference type="EMBL" id="KV454291">
    <property type="protein sequence ID" value="ODQ75091.1"/>
    <property type="molecule type" value="Genomic_DNA"/>
</dbReference>
<keyword evidence="2" id="KW-1133">Transmembrane helix</keyword>
<accession>A0A1E3QBP7</accession>
<dbReference type="InterPro" id="IPR057688">
    <property type="entry name" value="DUF7928"/>
</dbReference>
<dbReference type="SUPFAM" id="SSF53448">
    <property type="entry name" value="Nucleotide-diphospho-sugar transferases"/>
    <property type="match status" value="1"/>
</dbReference>
<protein>
    <submittedName>
        <fullName evidence="5">Uncharacterized protein</fullName>
    </submittedName>
</protein>
<feature type="region of interest" description="Disordered" evidence="1">
    <location>
        <begin position="1"/>
        <end position="40"/>
    </location>
</feature>
<feature type="transmembrane region" description="Helical" evidence="2">
    <location>
        <begin position="734"/>
        <end position="754"/>
    </location>
</feature>
<evidence type="ECO:0000256" key="1">
    <source>
        <dbReference type="SAM" id="MobiDB-lite"/>
    </source>
</evidence>
<gene>
    <name evidence="5" type="ORF">LIPSTDRAFT_116176</name>
</gene>
<dbReference type="PANTHER" id="PTHR35408">
    <property type="entry name" value="CHROMOSOME 15, WHOLE GENOME SHOTGUN SEQUENCE"/>
    <property type="match status" value="1"/>
</dbReference>
<feature type="compositionally biased region" description="Basic and acidic residues" evidence="1">
    <location>
        <begin position="11"/>
        <end position="20"/>
    </location>
</feature>
<dbReference type="Pfam" id="PF25550">
    <property type="entry name" value="DUF7928"/>
    <property type="match status" value="1"/>
</dbReference>
<feature type="transmembrane region" description="Helical" evidence="2">
    <location>
        <begin position="332"/>
        <end position="360"/>
    </location>
</feature>
<dbReference type="STRING" id="675824.A0A1E3QBP7"/>
<feature type="transmembrane region" description="Helical" evidence="2">
    <location>
        <begin position="789"/>
        <end position="808"/>
    </location>
</feature>
<evidence type="ECO:0000259" key="4">
    <source>
        <dbReference type="Pfam" id="PF25550"/>
    </source>
</evidence>
<dbReference type="OrthoDB" id="38531at2759"/>
<feature type="domain" description="DUF7928" evidence="4">
    <location>
        <begin position="102"/>
        <end position="262"/>
    </location>
</feature>
<dbReference type="InterPro" id="IPR001173">
    <property type="entry name" value="Glyco_trans_2-like"/>
</dbReference>
<evidence type="ECO:0000259" key="3">
    <source>
        <dbReference type="Pfam" id="PF13632"/>
    </source>
</evidence>
<organism evidence="5 6">
    <name type="scientific">Lipomyces starkeyi NRRL Y-11557</name>
    <dbReference type="NCBI Taxonomy" id="675824"/>
    <lineage>
        <taxon>Eukaryota</taxon>
        <taxon>Fungi</taxon>
        <taxon>Dikarya</taxon>
        <taxon>Ascomycota</taxon>
        <taxon>Saccharomycotina</taxon>
        <taxon>Lipomycetes</taxon>
        <taxon>Lipomycetales</taxon>
        <taxon>Lipomycetaceae</taxon>
        <taxon>Lipomyces</taxon>
    </lineage>
</organism>
<feature type="transmembrane region" description="Helical" evidence="2">
    <location>
        <begin position="694"/>
        <end position="714"/>
    </location>
</feature>
<dbReference type="AlphaFoldDB" id="A0A1E3QBP7"/>
<evidence type="ECO:0000313" key="6">
    <source>
        <dbReference type="Proteomes" id="UP000094385"/>
    </source>
</evidence>
<feature type="transmembrane region" description="Helical" evidence="2">
    <location>
        <begin position="814"/>
        <end position="837"/>
    </location>
</feature>
<feature type="transmembrane region" description="Helical" evidence="2">
    <location>
        <begin position="294"/>
        <end position="320"/>
    </location>
</feature>
<dbReference type="PANTHER" id="PTHR35408:SF2">
    <property type="entry name" value="GLYCOSYLTRANSFERASE 2-LIKE DOMAIN-CONTAINING PROTEIN"/>
    <property type="match status" value="1"/>
</dbReference>
<dbReference type="Gene3D" id="3.90.550.10">
    <property type="entry name" value="Spore Coat Polysaccharide Biosynthesis Protein SpsA, Chain A"/>
    <property type="match status" value="1"/>
</dbReference>
<reference evidence="5 6" key="1">
    <citation type="journal article" date="2016" name="Proc. Natl. Acad. Sci. U.S.A.">
        <title>Comparative genomics of biotechnologically important yeasts.</title>
        <authorList>
            <person name="Riley R."/>
            <person name="Haridas S."/>
            <person name="Wolfe K.H."/>
            <person name="Lopes M.R."/>
            <person name="Hittinger C.T."/>
            <person name="Goeker M."/>
            <person name="Salamov A.A."/>
            <person name="Wisecaver J.H."/>
            <person name="Long T.M."/>
            <person name="Calvey C.H."/>
            <person name="Aerts A.L."/>
            <person name="Barry K.W."/>
            <person name="Choi C."/>
            <person name="Clum A."/>
            <person name="Coughlan A.Y."/>
            <person name="Deshpande S."/>
            <person name="Douglass A.P."/>
            <person name="Hanson S.J."/>
            <person name="Klenk H.-P."/>
            <person name="LaButti K.M."/>
            <person name="Lapidus A."/>
            <person name="Lindquist E.A."/>
            <person name="Lipzen A.M."/>
            <person name="Meier-Kolthoff J.P."/>
            <person name="Ohm R.A."/>
            <person name="Otillar R.P."/>
            <person name="Pangilinan J.L."/>
            <person name="Peng Y."/>
            <person name="Rokas A."/>
            <person name="Rosa C.A."/>
            <person name="Scheuner C."/>
            <person name="Sibirny A.A."/>
            <person name="Slot J.C."/>
            <person name="Stielow J.B."/>
            <person name="Sun H."/>
            <person name="Kurtzman C.P."/>
            <person name="Blackwell M."/>
            <person name="Grigoriev I.V."/>
            <person name="Jeffries T.W."/>
        </authorList>
    </citation>
    <scope>NUCLEOTIDE SEQUENCE [LARGE SCALE GENOMIC DNA]</scope>
    <source>
        <strain evidence="5 6">NRRL Y-11557</strain>
    </source>
</reference>
<dbReference type="InterPro" id="IPR029044">
    <property type="entry name" value="Nucleotide-diphossugar_trans"/>
</dbReference>
<proteinExistence type="predicted"/>
<keyword evidence="2" id="KW-0472">Membrane</keyword>
<evidence type="ECO:0000256" key="2">
    <source>
        <dbReference type="SAM" id="Phobius"/>
    </source>
</evidence>
<feature type="transmembrane region" description="Helical" evidence="2">
    <location>
        <begin position="655"/>
        <end position="682"/>
    </location>
</feature>
<keyword evidence="2" id="KW-0812">Transmembrane</keyword>
<feature type="domain" description="Glycosyltransferase 2-like" evidence="3">
    <location>
        <begin position="488"/>
        <end position="698"/>
    </location>
</feature>